<keyword evidence="4 6" id="KW-1133">Transmembrane helix</keyword>
<feature type="transmembrane region" description="Helical" evidence="6">
    <location>
        <begin position="80"/>
        <end position="102"/>
    </location>
</feature>
<evidence type="ECO:0000256" key="4">
    <source>
        <dbReference type="ARBA" id="ARBA00022989"/>
    </source>
</evidence>
<organism evidence="8 9">
    <name type="scientific">Hungatella hathewayi WAL-18680</name>
    <dbReference type="NCBI Taxonomy" id="742737"/>
    <lineage>
        <taxon>Bacteria</taxon>
        <taxon>Bacillati</taxon>
        <taxon>Bacillota</taxon>
        <taxon>Clostridia</taxon>
        <taxon>Lachnospirales</taxon>
        <taxon>Lachnospiraceae</taxon>
        <taxon>Hungatella</taxon>
    </lineage>
</organism>
<dbReference type="PANTHER" id="PTHR38459">
    <property type="entry name" value="PROPHAGE BACTOPRENOL-LINKED GLUCOSE TRANSLOCASE HOMOLOG"/>
    <property type="match status" value="1"/>
</dbReference>
<dbReference type="PATRIC" id="fig|742737.3.peg.1042"/>
<dbReference type="GO" id="GO:0000271">
    <property type="term" value="P:polysaccharide biosynthetic process"/>
    <property type="evidence" value="ECO:0007669"/>
    <property type="project" value="InterPro"/>
</dbReference>
<dbReference type="HOGENOM" id="CLU_083873_1_1_9"/>
<feature type="transmembrane region" description="Helical" evidence="6">
    <location>
        <begin position="114"/>
        <end position="133"/>
    </location>
</feature>
<feature type="transmembrane region" description="Helical" evidence="6">
    <location>
        <begin position="47"/>
        <end position="68"/>
    </location>
</feature>
<name>G5IC55_9FIRM</name>
<comment type="caution">
    <text evidence="8">The sequence shown here is derived from an EMBL/GenBank/DDBJ whole genome shotgun (WGS) entry which is preliminary data.</text>
</comment>
<gene>
    <name evidence="8" type="ORF">HMPREF9473_01038</name>
</gene>
<dbReference type="OrthoDB" id="361483at2"/>
<keyword evidence="9" id="KW-1185">Reference proteome</keyword>
<evidence type="ECO:0000256" key="1">
    <source>
        <dbReference type="ARBA" id="ARBA00004141"/>
    </source>
</evidence>
<keyword evidence="5 6" id="KW-0472">Membrane</keyword>
<dbReference type="Pfam" id="PF04138">
    <property type="entry name" value="GtrA_DPMS_TM"/>
    <property type="match status" value="1"/>
</dbReference>
<dbReference type="EMBL" id="ADLN01000009">
    <property type="protein sequence ID" value="EHI60973.1"/>
    <property type="molecule type" value="Genomic_DNA"/>
</dbReference>
<comment type="similarity">
    <text evidence="2">Belongs to the GtrA family.</text>
</comment>
<accession>G5IC55</accession>
<proteinExistence type="inferred from homology"/>
<dbReference type="InterPro" id="IPR007267">
    <property type="entry name" value="GtrA_DPMS_TM"/>
</dbReference>
<evidence type="ECO:0000256" key="5">
    <source>
        <dbReference type="ARBA" id="ARBA00023136"/>
    </source>
</evidence>
<protein>
    <recommendedName>
        <fullName evidence="7">GtrA/DPMS transmembrane domain-containing protein</fullName>
    </recommendedName>
</protein>
<evidence type="ECO:0000256" key="2">
    <source>
        <dbReference type="ARBA" id="ARBA00009399"/>
    </source>
</evidence>
<evidence type="ECO:0000313" key="9">
    <source>
        <dbReference type="Proteomes" id="UP000005384"/>
    </source>
</evidence>
<dbReference type="PANTHER" id="PTHR38459:SF5">
    <property type="entry name" value="CELL WALL TEICHOIC ACID GLYCOSYLATION PROTEIN GTCA"/>
    <property type="match status" value="1"/>
</dbReference>
<reference evidence="8 9" key="1">
    <citation type="submission" date="2011-08" db="EMBL/GenBank/DDBJ databases">
        <title>The Genome Sequence of Clostridium hathewayi WAL-18680.</title>
        <authorList>
            <consortium name="The Broad Institute Genome Sequencing Platform"/>
            <person name="Earl A."/>
            <person name="Ward D."/>
            <person name="Feldgarden M."/>
            <person name="Gevers D."/>
            <person name="Finegold S.M."/>
            <person name="Summanen P.H."/>
            <person name="Molitoris D.R."/>
            <person name="Song M."/>
            <person name="Daigneault M."/>
            <person name="Allen-Vercoe E."/>
            <person name="Young S.K."/>
            <person name="Zeng Q."/>
            <person name="Gargeya S."/>
            <person name="Fitzgerald M."/>
            <person name="Haas B."/>
            <person name="Abouelleil A."/>
            <person name="Alvarado L."/>
            <person name="Arachchi H.M."/>
            <person name="Berlin A."/>
            <person name="Brown A."/>
            <person name="Chapman S.B."/>
            <person name="Chen Z."/>
            <person name="Dunbar C."/>
            <person name="Freedman E."/>
            <person name="Gearin G."/>
            <person name="Gellesch M."/>
            <person name="Goldberg J."/>
            <person name="Griggs A."/>
            <person name="Gujja S."/>
            <person name="Heiman D."/>
            <person name="Howarth C."/>
            <person name="Larson L."/>
            <person name="Lui A."/>
            <person name="MacDonald P.J.P."/>
            <person name="Montmayeur A."/>
            <person name="Murphy C."/>
            <person name="Neiman D."/>
            <person name="Pearson M."/>
            <person name="Priest M."/>
            <person name="Roberts A."/>
            <person name="Saif S."/>
            <person name="Shea T."/>
            <person name="Shenoy N."/>
            <person name="Sisk P."/>
            <person name="Stolte C."/>
            <person name="Sykes S."/>
            <person name="Wortman J."/>
            <person name="Nusbaum C."/>
            <person name="Birren B."/>
        </authorList>
    </citation>
    <scope>NUCLEOTIDE SEQUENCE [LARGE SCALE GENOMIC DNA]</scope>
    <source>
        <strain evidence="8 9">WAL-18680</strain>
    </source>
</reference>
<keyword evidence="3 6" id="KW-0812">Transmembrane</keyword>
<feature type="domain" description="GtrA/DPMS transmembrane" evidence="7">
    <location>
        <begin position="17"/>
        <end position="133"/>
    </location>
</feature>
<dbReference type="Proteomes" id="UP000005384">
    <property type="component" value="Unassembled WGS sequence"/>
</dbReference>
<evidence type="ECO:0000256" key="3">
    <source>
        <dbReference type="ARBA" id="ARBA00022692"/>
    </source>
</evidence>
<evidence type="ECO:0000313" key="8">
    <source>
        <dbReference type="EMBL" id="EHI60973.1"/>
    </source>
</evidence>
<dbReference type="AlphaFoldDB" id="G5IC55"/>
<comment type="subcellular location">
    <subcellularLocation>
        <location evidence="1">Membrane</location>
        <topology evidence="1">Multi-pass membrane protein</topology>
    </subcellularLocation>
</comment>
<dbReference type="RefSeq" id="WP_006779024.1">
    <property type="nucleotide sequence ID" value="NZ_CP040506.1"/>
</dbReference>
<dbReference type="InterPro" id="IPR051401">
    <property type="entry name" value="GtrA_CellWall_Glycosyl"/>
</dbReference>
<feature type="transmembrane region" description="Helical" evidence="6">
    <location>
        <begin position="15"/>
        <end position="35"/>
    </location>
</feature>
<sequence>MNWNLWKRLVNRESVSYIIFGVLTTLVDWVVYTVCWKFGMDYRVSTAVSWCAAVLFAFVTNKLFVFQSRDLSLELLWKEFVSFVGCRAATGVFTMVAMIVMVDYLHLNEFIGKLFVSAISLVLNYIFSKLFIFKKNHDGEDEQYGT</sequence>
<dbReference type="GO" id="GO:0005886">
    <property type="term" value="C:plasma membrane"/>
    <property type="evidence" value="ECO:0007669"/>
    <property type="project" value="TreeGrafter"/>
</dbReference>
<evidence type="ECO:0000259" key="7">
    <source>
        <dbReference type="Pfam" id="PF04138"/>
    </source>
</evidence>
<evidence type="ECO:0000256" key="6">
    <source>
        <dbReference type="SAM" id="Phobius"/>
    </source>
</evidence>